<accession>A0ACB0Y4G8</accession>
<reference evidence="1" key="1">
    <citation type="submission" date="2023-11" db="EMBL/GenBank/DDBJ databases">
        <authorList>
            <person name="Poullet M."/>
        </authorList>
    </citation>
    <scope>NUCLEOTIDE SEQUENCE</scope>
    <source>
        <strain evidence="1">E1834</strain>
    </source>
</reference>
<dbReference type="Proteomes" id="UP001497535">
    <property type="component" value="Unassembled WGS sequence"/>
</dbReference>
<sequence length="117" mass="13071">MAASPTSCVDISIPDHSTLLTTFGLLTKFRIQVMIEAIFVVKALGAPVTFCGKIVPRRAWEEWPYSGAIQTFCSACGRVYFRMRVNCFTFQTIRLTKEPTGASNSIEMGAIKVEEQW</sequence>
<evidence type="ECO:0000313" key="2">
    <source>
        <dbReference type="Proteomes" id="UP001497535"/>
    </source>
</evidence>
<comment type="caution">
    <text evidence="1">The sequence shown here is derived from an EMBL/GenBank/DDBJ whole genome shotgun (WGS) entry which is preliminary data.</text>
</comment>
<organism evidence="1 2">
    <name type="scientific">Meloidogyne enterolobii</name>
    <name type="common">Root-knot nematode worm</name>
    <name type="synonym">Meloidogyne mayaguensis</name>
    <dbReference type="NCBI Taxonomy" id="390850"/>
    <lineage>
        <taxon>Eukaryota</taxon>
        <taxon>Metazoa</taxon>
        <taxon>Ecdysozoa</taxon>
        <taxon>Nematoda</taxon>
        <taxon>Chromadorea</taxon>
        <taxon>Rhabditida</taxon>
        <taxon>Tylenchina</taxon>
        <taxon>Tylenchomorpha</taxon>
        <taxon>Tylenchoidea</taxon>
        <taxon>Meloidogynidae</taxon>
        <taxon>Meloidogyninae</taxon>
        <taxon>Meloidogyne</taxon>
    </lineage>
</organism>
<keyword evidence="2" id="KW-1185">Reference proteome</keyword>
<evidence type="ECO:0000313" key="1">
    <source>
        <dbReference type="EMBL" id="CAK5031630.1"/>
    </source>
</evidence>
<gene>
    <name evidence="1" type="ORF">MENTE1834_LOCUS7582</name>
</gene>
<proteinExistence type="predicted"/>
<dbReference type="EMBL" id="CAVMJV010000005">
    <property type="protein sequence ID" value="CAK5031630.1"/>
    <property type="molecule type" value="Genomic_DNA"/>
</dbReference>
<name>A0ACB0Y4G8_MELEN</name>
<protein>
    <submittedName>
        <fullName evidence="1">Uncharacterized protein</fullName>
    </submittedName>
</protein>